<name>A0A9P1GBF5_9DINO</name>
<evidence type="ECO:0000313" key="3">
    <source>
        <dbReference type="EMBL" id="CAL1161276.1"/>
    </source>
</evidence>
<reference evidence="2" key="1">
    <citation type="submission" date="2022-10" db="EMBL/GenBank/DDBJ databases">
        <authorList>
            <person name="Chen Y."/>
            <person name="Dougan E. K."/>
            <person name="Chan C."/>
            <person name="Rhodes N."/>
            <person name="Thang M."/>
        </authorList>
    </citation>
    <scope>NUCLEOTIDE SEQUENCE</scope>
</reference>
<sequence>MDVIPHDRDSGPLKDEEKQRLLNALNDLGEPADDSAGTDHAADKVLTADEASGDTDHGPLHLFNNYNAFGTFERLGNDMSWTSTPQLWKITASTERHECHRLKMVKNRRLEKQIQSAKKGDTRQFRPSGRPPRHAFELLGTGEREIAEAMSCFGQTLQRFTFEMSTREAQAENNDAEELDPSHCLIVKMFKTDIKLKKTPEEIRSFGRQILVRDADDTHFFENDLDGISLVSSVNTSDVIRLVVPKDPDLYGQLIGCIGTSAVRMDLQGSQHQTVQIQDALCGAWTAVPVMYVGGKLHITHIDARQGTANVVWTDETSHIADIATCWWNPYQICATTSRPSCTMKLFDVRKMNTFLEDMGLPERGELRYRHHPLHKDRRFESAWCMGKSPWMFSFCLGGYDMVFRSMGNAHGASSSYHHDLESCGAFDSCEGCGAVRLENRAQSSLALVQYMANTGPTAVWLEHPQPYTARSSMTSSPNDPADKESDQSRQLLESLVGSILTALPVSDTSLAGDKTALKQGIVARMLEHFEAESDCCAQFPVLWGILQEEIRTSNPEVGASKAALLMPNLITVEVPANALSSLDKYLGEQIAGSMECREEGKCRGFQLPQLDDIKTAISSRSLNPLKTAPVPPPHLVADAAMVSDMHWLEMEDLAVLHLLRRCGLVATGFPVDEVNDLHRSGGIAQRKAKDCIEERNRLELRNSFQGELLGLSRVKLHMQKGELSPSDEETMRKCLRSGEPLLVCFWSPAKRLRAIMALLNLADLPEGWAISNLSEMPLGHSFTFTDLVGVATAHETGHANHRHAARTGVRLLVRALLRCGLLACSSAIPRESPESGTECYVLNIGQSALEMQKSHDGQCTTILEEHAKKLDRILSSSQRGSCKQVDLFERVQELMQHAFTLLGASPLVTWKKTLAEPSLPLRPSWQSCFGERSGY</sequence>
<dbReference type="AlphaFoldDB" id="A0A9P1GBF5"/>
<accession>A0A9P1GBF5</accession>
<gene>
    <name evidence="2" type="ORF">C1SCF055_LOCUS33398</name>
</gene>
<proteinExistence type="predicted"/>
<dbReference type="EMBL" id="CAMXCT020004146">
    <property type="protein sequence ID" value="CAL1161276.1"/>
    <property type="molecule type" value="Genomic_DNA"/>
</dbReference>
<dbReference type="EMBL" id="CAMXCT010004146">
    <property type="protein sequence ID" value="CAI4007901.1"/>
    <property type="molecule type" value="Genomic_DNA"/>
</dbReference>
<evidence type="ECO:0000313" key="2">
    <source>
        <dbReference type="EMBL" id="CAI4007901.1"/>
    </source>
</evidence>
<feature type="compositionally biased region" description="Polar residues" evidence="1">
    <location>
        <begin position="469"/>
        <end position="479"/>
    </location>
</feature>
<dbReference type="EMBL" id="CAMXCT030004146">
    <property type="protein sequence ID" value="CAL4795213.1"/>
    <property type="molecule type" value="Genomic_DNA"/>
</dbReference>
<keyword evidence="4" id="KW-1185">Reference proteome</keyword>
<evidence type="ECO:0000313" key="4">
    <source>
        <dbReference type="Proteomes" id="UP001152797"/>
    </source>
</evidence>
<organism evidence="2">
    <name type="scientific">Cladocopium goreaui</name>
    <dbReference type="NCBI Taxonomy" id="2562237"/>
    <lineage>
        <taxon>Eukaryota</taxon>
        <taxon>Sar</taxon>
        <taxon>Alveolata</taxon>
        <taxon>Dinophyceae</taxon>
        <taxon>Suessiales</taxon>
        <taxon>Symbiodiniaceae</taxon>
        <taxon>Cladocopium</taxon>
    </lineage>
</organism>
<dbReference type="Proteomes" id="UP001152797">
    <property type="component" value="Unassembled WGS sequence"/>
</dbReference>
<feature type="region of interest" description="Disordered" evidence="1">
    <location>
        <begin position="469"/>
        <end position="489"/>
    </location>
</feature>
<comment type="caution">
    <text evidence="2">The sequence shown here is derived from an EMBL/GenBank/DDBJ whole genome shotgun (WGS) entry which is preliminary data.</text>
</comment>
<reference evidence="3" key="2">
    <citation type="submission" date="2024-04" db="EMBL/GenBank/DDBJ databases">
        <authorList>
            <person name="Chen Y."/>
            <person name="Shah S."/>
            <person name="Dougan E. K."/>
            <person name="Thang M."/>
            <person name="Chan C."/>
        </authorList>
    </citation>
    <scope>NUCLEOTIDE SEQUENCE [LARGE SCALE GENOMIC DNA]</scope>
</reference>
<protein>
    <submittedName>
        <fullName evidence="2">Uncharacterized protein</fullName>
    </submittedName>
</protein>
<evidence type="ECO:0000256" key="1">
    <source>
        <dbReference type="SAM" id="MobiDB-lite"/>
    </source>
</evidence>